<dbReference type="InterPro" id="IPR009003">
    <property type="entry name" value="Peptidase_S1_PA"/>
</dbReference>
<evidence type="ECO:0000313" key="2">
    <source>
        <dbReference type="Proteomes" id="UP000307657"/>
    </source>
</evidence>
<dbReference type="SUPFAM" id="SSF50494">
    <property type="entry name" value="Trypsin-like serine proteases"/>
    <property type="match status" value="1"/>
</dbReference>
<sequence length="460" mass="51489">MKCKDLNEQIKIIDVDEFNGIYKTSNSIYSNSYSYYRSPKETDKFNTHFTVAPTDKGNGEFKKFHISFNFSKTGVRNAKIFFVNGKCTGYSTDNLLEFEVKEFIKYYEAHKGDILTIGAQFWEKVQEQKKIFNIRESKDSREFERRKHIQRIKSKVEDALLQREGVVAVDIDYKIKNGIKTDELAIIVFVEKKQNVLPKQRIPKTVQGIKTDVWETTLVPFSTATKTEPSETKSVINDSIVNPILGGISVGPFDLDLYGTLGIVLETNFGAKVMLSSAHVFMSGPHTIPGTHLSQPALPMGGHWPETDAGEFLMGFLGQPNNIDAALATVSHRNILPKTILQIGQTTGHDVTFPGDDVAKFGRRTQFTTGKVVSDTFTCNVNYPNFGTYTYYNQLRIQTVNPYDNFGLPGDSGSIVVNEDKEVVGMIMSGGETANDTKYTIANPIGDILRTFEANGIRFV</sequence>
<dbReference type="RefSeq" id="WP_136844445.1">
    <property type="nucleotide sequence ID" value="NZ_SUPL01000006.1"/>
</dbReference>
<protein>
    <recommendedName>
        <fullName evidence="3">Trypsin-like peptidase domain-containing protein</fullName>
    </recommendedName>
</protein>
<organism evidence="1 2">
    <name type="scientific">Pontimicrobium aquaticum</name>
    <dbReference type="NCBI Taxonomy" id="2565367"/>
    <lineage>
        <taxon>Bacteria</taxon>
        <taxon>Pseudomonadati</taxon>
        <taxon>Bacteroidota</taxon>
        <taxon>Flavobacteriia</taxon>
        <taxon>Flavobacteriales</taxon>
        <taxon>Flavobacteriaceae</taxon>
        <taxon>Pontimicrobium</taxon>
    </lineage>
</organism>
<dbReference type="InterPro" id="IPR043504">
    <property type="entry name" value="Peptidase_S1_PA_chymotrypsin"/>
</dbReference>
<accession>A0A4V5LQ58</accession>
<proteinExistence type="predicted"/>
<name>A0A4V5LQ58_9FLAO</name>
<evidence type="ECO:0008006" key="3">
    <source>
        <dbReference type="Google" id="ProtNLM"/>
    </source>
</evidence>
<dbReference type="Proteomes" id="UP000307657">
    <property type="component" value="Unassembled WGS sequence"/>
</dbReference>
<reference evidence="1 2" key="1">
    <citation type="submission" date="2019-04" db="EMBL/GenBank/DDBJ databases">
        <title>Lacinutrix sp. nov., isolated from marine water.</title>
        <authorList>
            <person name="Kim W."/>
        </authorList>
    </citation>
    <scope>NUCLEOTIDE SEQUENCE [LARGE SCALE GENOMIC DNA]</scope>
    <source>
        <strain evidence="1 2">CAU 1491</strain>
    </source>
</reference>
<dbReference type="EMBL" id="SUPL01000006">
    <property type="protein sequence ID" value="TJY34089.1"/>
    <property type="molecule type" value="Genomic_DNA"/>
</dbReference>
<keyword evidence="2" id="KW-1185">Reference proteome</keyword>
<dbReference type="OrthoDB" id="9811262at2"/>
<dbReference type="AlphaFoldDB" id="A0A4V5LQ58"/>
<gene>
    <name evidence="1" type="ORF">E5167_12295</name>
</gene>
<evidence type="ECO:0000313" key="1">
    <source>
        <dbReference type="EMBL" id="TJY34089.1"/>
    </source>
</evidence>
<comment type="caution">
    <text evidence="1">The sequence shown here is derived from an EMBL/GenBank/DDBJ whole genome shotgun (WGS) entry which is preliminary data.</text>
</comment>
<dbReference type="Gene3D" id="2.40.10.10">
    <property type="entry name" value="Trypsin-like serine proteases"/>
    <property type="match status" value="1"/>
</dbReference>